<gene>
    <name evidence="4" type="ORF">GHO39_15180</name>
    <name evidence="3" type="ORF">GHO40_17210</name>
</gene>
<feature type="signal peptide" evidence="2">
    <location>
        <begin position="1"/>
        <end position="16"/>
    </location>
</feature>
<name>A0A0J6I8N8_9PSED</name>
<protein>
    <recommendedName>
        <fullName evidence="7">Lipoprotein</fullName>
    </recommendedName>
</protein>
<dbReference type="EMBL" id="WIWJ01000032">
    <property type="protein sequence ID" value="MQT48444.1"/>
    <property type="molecule type" value="Genomic_DNA"/>
</dbReference>
<evidence type="ECO:0000313" key="6">
    <source>
        <dbReference type="Proteomes" id="UP000489190"/>
    </source>
</evidence>
<sequence length="200" mass="22478">MSTRSTLCLLLLPMFAGCQYLPHTDYFVAPANEPNPAWIRVVNFTQHAAIYQSANGVKTGGVVRTGPLPFIHTQDIGMPKAGQNLTWDYYESTLRPGLETSVYMSWEGTRTRTCFVTTTFTPEAGSYYQFLLTSGDGGTCTLYPTLIERDKDSTGWHLVPNKDVTYKYDGPTAKSFYTNSQFEDPNYQPPPERYPGIDVR</sequence>
<evidence type="ECO:0000256" key="1">
    <source>
        <dbReference type="SAM" id="MobiDB-lite"/>
    </source>
</evidence>
<evidence type="ECO:0000313" key="5">
    <source>
        <dbReference type="Proteomes" id="UP000441404"/>
    </source>
</evidence>
<evidence type="ECO:0000313" key="4">
    <source>
        <dbReference type="EMBL" id="MQT90468.1"/>
    </source>
</evidence>
<proteinExistence type="predicted"/>
<reference evidence="5 6" key="1">
    <citation type="submission" date="2019-10" db="EMBL/GenBank/DDBJ databases">
        <title>Evaluation of single-gene subtyping targets for Pseudomonas.</title>
        <authorList>
            <person name="Reichler S.J."/>
            <person name="Orsi R.H."/>
            <person name="Wiedmann M."/>
            <person name="Martin N.H."/>
            <person name="Murphy S.I."/>
        </authorList>
    </citation>
    <scope>NUCLEOTIDE SEQUENCE [LARGE SCALE GENOMIC DNA]</scope>
    <source>
        <strain evidence="4 6">FSL R10-3254</strain>
        <strain evidence="3 5">FSL R10-3257</strain>
    </source>
</reference>
<dbReference type="Proteomes" id="UP000489190">
    <property type="component" value="Unassembled WGS sequence"/>
</dbReference>
<evidence type="ECO:0008006" key="7">
    <source>
        <dbReference type="Google" id="ProtNLM"/>
    </source>
</evidence>
<dbReference type="OrthoDB" id="7068698at2"/>
<accession>A0A0J6I8N8</accession>
<comment type="caution">
    <text evidence="3">The sequence shown here is derived from an EMBL/GenBank/DDBJ whole genome shotgun (WGS) entry which is preliminary data.</text>
</comment>
<organism evidence="3 5">
    <name type="scientific">Pseudomonas helleri</name>
    <dbReference type="NCBI Taxonomy" id="1608996"/>
    <lineage>
        <taxon>Bacteria</taxon>
        <taxon>Pseudomonadati</taxon>
        <taxon>Pseudomonadota</taxon>
        <taxon>Gammaproteobacteria</taxon>
        <taxon>Pseudomonadales</taxon>
        <taxon>Pseudomonadaceae</taxon>
        <taxon>Pseudomonas</taxon>
    </lineage>
</organism>
<dbReference type="PROSITE" id="PS51257">
    <property type="entry name" value="PROKAR_LIPOPROTEIN"/>
    <property type="match status" value="1"/>
</dbReference>
<evidence type="ECO:0000256" key="2">
    <source>
        <dbReference type="SAM" id="SignalP"/>
    </source>
</evidence>
<dbReference type="Proteomes" id="UP000441404">
    <property type="component" value="Unassembled WGS sequence"/>
</dbReference>
<feature type="chain" id="PRO_5036293870" description="Lipoprotein" evidence="2">
    <location>
        <begin position="17"/>
        <end position="200"/>
    </location>
</feature>
<feature type="region of interest" description="Disordered" evidence="1">
    <location>
        <begin position="177"/>
        <end position="200"/>
    </location>
</feature>
<dbReference type="AlphaFoldDB" id="A0A0J6I8N8"/>
<dbReference type="EMBL" id="WIWI01000038">
    <property type="protein sequence ID" value="MQT90468.1"/>
    <property type="molecule type" value="Genomic_DNA"/>
</dbReference>
<dbReference type="RefSeq" id="WP_048370772.1">
    <property type="nucleotide sequence ID" value="NZ_JYLD01000009.1"/>
</dbReference>
<evidence type="ECO:0000313" key="3">
    <source>
        <dbReference type="EMBL" id="MQT48444.1"/>
    </source>
</evidence>
<keyword evidence="2" id="KW-0732">Signal</keyword>